<gene>
    <name evidence="2" type="ORF">CHLRE_09g386949v5</name>
</gene>
<proteinExistence type="predicted"/>
<dbReference type="KEGG" id="cre:CHLRE_09g386949v5"/>
<sequence length="264" mass="28518">MLQSHKMARWLLVVLAMAVAFASIVSAGKYPPPHRKAPAPRKPAAPTAYRLISITKWNATANITDLQAAEVSVSLACKEFYVAGITGSSEDQRNSPLWGSHIKVYDFPSVIAYTNYSQCVSRQPGRAYSQPFEVWKNRAFFPYTESIADATKGTLWLASILNVTDRAAAVRVLEEESSDVASLVYVAQAAETLNGVVAGQLDVSHVLSTKKPQGLLALQAYANEAGAGGLPPVDTVLQLFQLLKVSPQGAPLARRIAFAPHRLV</sequence>
<dbReference type="AlphaFoldDB" id="A0A2K3DDT1"/>
<dbReference type="EMBL" id="CM008970">
    <property type="protein sequence ID" value="PNW78691.1"/>
    <property type="molecule type" value="Genomic_DNA"/>
</dbReference>
<evidence type="ECO:0000313" key="3">
    <source>
        <dbReference type="Proteomes" id="UP000006906"/>
    </source>
</evidence>
<dbReference type="InParanoid" id="A0A2K3DDT1"/>
<dbReference type="GeneID" id="5720554"/>
<name>A0A2K3DDT1_CHLRE</name>
<dbReference type="OrthoDB" id="531507at2759"/>
<protein>
    <submittedName>
        <fullName evidence="2">Uncharacterized protein</fullName>
    </submittedName>
</protein>
<reference evidence="2 3" key="1">
    <citation type="journal article" date="2007" name="Science">
        <title>The Chlamydomonas genome reveals the evolution of key animal and plant functions.</title>
        <authorList>
            <person name="Merchant S.S."/>
            <person name="Prochnik S.E."/>
            <person name="Vallon O."/>
            <person name="Harris E.H."/>
            <person name="Karpowicz S.J."/>
            <person name="Witman G.B."/>
            <person name="Terry A."/>
            <person name="Salamov A."/>
            <person name="Fritz-Laylin L.K."/>
            <person name="Marechal-Drouard L."/>
            <person name="Marshall W.F."/>
            <person name="Qu L.H."/>
            <person name="Nelson D.R."/>
            <person name="Sanderfoot A.A."/>
            <person name="Spalding M.H."/>
            <person name="Kapitonov V.V."/>
            <person name="Ren Q."/>
            <person name="Ferris P."/>
            <person name="Lindquist E."/>
            <person name="Shapiro H."/>
            <person name="Lucas S.M."/>
            <person name="Grimwood J."/>
            <person name="Schmutz J."/>
            <person name="Cardol P."/>
            <person name="Cerutti H."/>
            <person name="Chanfreau G."/>
            <person name="Chen C.L."/>
            <person name="Cognat V."/>
            <person name="Croft M.T."/>
            <person name="Dent R."/>
            <person name="Dutcher S."/>
            <person name="Fernandez E."/>
            <person name="Fukuzawa H."/>
            <person name="Gonzalez-Ballester D."/>
            <person name="Gonzalez-Halphen D."/>
            <person name="Hallmann A."/>
            <person name="Hanikenne M."/>
            <person name="Hippler M."/>
            <person name="Inwood W."/>
            <person name="Jabbari K."/>
            <person name="Kalanon M."/>
            <person name="Kuras R."/>
            <person name="Lefebvre P.A."/>
            <person name="Lemaire S.D."/>
            <person name="Lobanov A.V."/>
            <person name="Lohr M."/>
            <person name="Manuell A."/>
            <person name="Meier I."/>
            <person name="Mets L."/>
            <person name="Mittag M."/>
            <person name="Mittelmeier T."/>
            <person name="Moroney J.V."/>
            <person name="Moseley J."/>
            <person name="Napoli C."/>
            <person name="Nedelcu A.M."/>
            <person name="Niyogi K."/>
            <person name="Novoselov S.V."/>
            <person name="Paulsen I.T."/>
            <person name="Pazour G."/>
            <person name="Purton S."/>
            <person name="Ral J.P."/>
            <person name="Riano-Pachon D.M."/>
            <person name="Riekhof W."/>
            <person name="Rymarquis L."/>
            <person name="Schroda M."/>
            <person name="Stern D."/>
            <person name="Umen J."/>
            <person name="Willows R."/>
            <person name="Wilson N."/>
            <person name="Zimmer S.L."/>
            <person name="Allmer J."/>
            <person name="Balk J."/>
            <person name="Bisova K."/>
            <person name="Chen C.J."/>
            <person name="Elias M."/>
            <person name="Gendler K."/>
            <person name="Hauser C."/>
            <person name="Lamb M.R."/>
            <person name="Ledford H."/>
            <person name="Long J.C."/>
            <person name="Minagawa J."/>
            <person name="Page M.D."/>
            <person name="Pan J."/>
            <person name="Pootakham W."/>
            <person name="Roje S."/>
            <person name="Rose A."/>
            <person name="Stahlberg E."/>
            <person name="Terauchi A.M."/>
            <person name="Yang P."/>
            <person name="Ball S."/>
            <person name="Bowler C."/>
            <person name="Dieckmann C.L."/>
            <person name="Gladyshev V.N."/>
            <person name="Green P."/>
            <person name="Jorgensen R."/>
            <person name="Mayfield S."/>
            <person name="Mueller-Roeber B."/>
            <person name="Rajamani S."/>
            <person name="Sayre R.T."/>
            <person name="Brokstein P."/>
            <person name="Dubchak I."/>
            <person name="Goodstein D."/>
            <person name="Hornick L."/>
            <person name="Huang Y.W."/>
            <person name="Jhaveri J."/>
            <person name="Luo Y."/>
            <person name="Martinez D."/>
            <person name="Ngau W.C."/>
            <person name="Otillar B."/>
            <person name="Poliakov A."/>
            <person name="Porter A."/>
            <person name="Szajkowski L."/>
            <person name="Werner G."/>
            <person name="Zhou K."/>
            <person name="Grigoriev I.V."/>
            <person name="Rokhsar D.S."/>
            <person name="Grossman A.R."/>
        </authorList>
    </citation>
    <scope>NUCLEOTIDE SEQUENCE [LARGE SCALE GENOMIC DNA]</scope>
    <source>
        <strain evidence="3">CC-503</strain>
    </source>
</reference>
<dbReference type="Gramene" id="PNW78691">
    <property type="protein sequence ID" value="PNW78691"/>
    <property type="gene ID" value="CHLRE_09g386949v5"/>
</dbReference>
<evidence type="ECO:0000256" key="1">
    <source>
        <dbReference type="SAM" id="SignalP"/>
    </source>
</evidence>
<organism evidence="2 3">
    <name type="scientific">Chlamydomonas reinhardtii</name>
    <name type="common">Chlamydomonas smithii</name>
    <dbReference type="NCBI Taxonomy" id="3055"/>
    <lineage>
        <taxon>Eukaryota</taxon>
        <taxon>Viridiplantae</taxon>
        <taxon>Chlorophyta</taxon>
        <taxon>core chlorophytes</taxon>
        <taxon>Chlorophyceae</taxon>
        <taxon>CS clade</taxon>
        <taxon>Chlamydomonadales</taxon>
        <taxon>Chlamydomonadaceae</taxon>
        <taxon>Chlamydomonas</taxon>
    </lineage>
</organism>
<keyword evidence="1" id="KW-0732">Signal</keyword>
<feature type="chain" id="PRO_5014423814" evidence="1">
    <location>
        <begin position="28"/>
        <end position="264"/>
    </location>
</feature>
<dbReference type="Proteomes" id="UP000006906">
    <property type="component" value="Chromosome 9"/>
</dbReference>
<dbReference type="PaxDb" id="3055-EDP02179"/>
<accession>A0A2K3DDT1</accession>
<evidence type="ECO:0000313" key="2">
    <source>
        <dbReference type="EMBL" id="PNW78691.1"/>
    </source>
</evidence>
<feature type="signal peptide" evidence="1">
    <location>
        <begin position="1"/>
        <end position="27"/>
    </location>
</feature>
<keyword evidence="3" id="KW-1185">Reference proteome</keyword>
<dbReference type="RefSeq" id="XP_001695027.2">
    <property type="nucleotide sequence ID" value="XM_001694975.2"/>
</dbReference>